<keyword evidence="2" id="KW-0902">Two-component regulatory system</keyword>
<dbReference type="GO" id="GO:0000160">
    <property type="term" value="P:phosphorelay signal transduction system"/>
    <property type="evidence" value="ECO:0007669"/>
    <property type="project" value="UniProtKB-KW"/>
</dbReference>
<dbReference type="AlphaFoldDB" id="K0IMT7"/>
<evidence type="ECO:0000256" key="1">
    <source>
        <dbReference type="ARBA" id="ARBA00022553"/>
    </source>
</evidence>
<feature type="domain" description="Response regulatory" evidence="3">
    <location>
        <begin position="2"/>
        <end position="72"/>
    </location>
</feature>
<evidence type="ECO:0000313" key="5">
    <source>
        <dbReference type="Proteomes" id="UP000008037"/>
    </source>
</evidence>
<evidence type="ECO:0000259" key="3">
    <source>
        <dbReference type="PROSITE" id="PS50110"/>
    </source>
</evidence>
<dbReference type="InParanoid" id="K0IMT7"/>
<dbReference type="PANTHER" id="PTHR45339">
    <property type="entry name" value="HYBRID SIGNAL TRANSDUCTION HISTIDINE KINASE J"/>
    <property type="match status" value="1"/>
</dbReference>
<keyword evidence="1" id="KW-0597">Phosphoprotein</keyword>
<dbReference type="RefSeq" id="WP_015018731.1">
    <property type="nucleotide sequence ID" value="NC_018719.1"/>
</dbReference>
<dbReference type="InterPro" id="IPR001789">
    <property type="entry name" value="Sig_transdc_resp-reg_receiver"/>
</dbReference>
<dbReference type="SUPFAM" id="SSF52172">
    <property type="entry name" value="CheY-like"/>
    <property type="match status" value="1"/>
</dbReference>
<dbReference type="Proteomes" id="UP000008037">
    <property type="component" value="Chromosome"/>
</dbReference>
<dbReference type="Gene3D" id="3.40.50.2300">
    <property type="match status" value="1"/>
</dbReference>
<dbReference type="KEGG" id="nga:Ngar_c12540"/>
<dbReference type="PANTHER" id="PTHR45339:SF1">
    <property type="entry name" value="HYBRID SIGNAL TRANSDUCTION HISTIDINE KINASE J"/>
    <property type="match status" value="1"/>
</dbReference>
<dbReference type="STRING" id="1237085.Ngar_c12540"/>
<dbReference type="GeneID" id="13797513"/>
<reference evidence="4 5" key="1">
    <citation type="journal article" date="2012" name="Environ. Microbiol.">
        <title>The genome of the ammonia-oxidizing Candidatus Nitrososphaera gargensis: insights into metabolic versatility and environmental adaptations.</title>
        <authorList>
            <person name="Spang A."/>
            <person name="Poehlein A."/>
            <person name="Offre P."/>
            <person name="Zumbragel S."/>
            <person name="Haider S."/>
            <person name="Rychlik N."/>
            <person name="Nowka B."/>
            <person name="Schmeisser C."/>
            <person name="Lebedeva E.V."/>
            <person name="Rattei T."/>
            <person name="Bohm C."/>
            <person name="Schmid M."/>
            <person name="Galushko A."/>
            <person name="Hatzenpichler R."/>
            <person name="Weinmaier T."/>
            <person name="Daniel R."/>
            <person name="Schleper C."/>
            <person name="Spieck E."/>
            <person name="Streit W."/>
            <person name="Wagner M."/>
        </authorList>
    </citation>
    <scope>NUCLEOTIDE SEQUENCE [LARGE SCALE GENOMIC DNA]</scope>
    <source>
        <strain evidence="5">Ga9.2</strain>
    </source>
</reference>
<dbReference type="InterPro" id="IPR011006">
    <property type="entry name" value="CheY-like_superfamily"/>
</dbReference>
<evidence type="ECO:0000313" key="4">
    <source>
        <dbReference type="EMBL" id="AFU58194.1"/>
    </source>
</evidence>
<organism evidence="4 5">
    <name type="scientific">Nitrososphaera gargensis (strain Ga9.2)</name>
    <dbReference type="NCBI Taxonomy" id="1237085"/>
    <lineage>
        <taxon>Archaea</taxon>
        <taxon>Nitrososphaerota</taxon>
        <taxon>Nitrososphaeria</taxon>
        <taxon>Nitrososphaerales</taxon>
        <taxon>Nitrososphaeraceae</taxon>
        <taxon>Nitrososphaera</taxon>
    </lineage>
</organism>
<dbReference type="PROSITE" id="PS50110">
    <property type="entry name" value="RESPONSE_REGULATORY"/>
    <property type="match status" value="1"/>
</dbReference>
<dbReference type="HOGENOM" id="CLU_2712963_0_0_2"/>
<proteinExistence type="predicted"/>
<gene>
    <name evidence="4" type="ordered locus">Ngar_c12540</name>
</gene>
<dbReference type="OrthoDB" id="2830at2157"/>
<accession>K0IMT7</accession>
<evidence type="ECO:0000256" key="2">
    <source>
        <dbReference type="ARBA" id="ARBA00023012"/>
    </source>
</evidence>
<sequence>MKILVAEDEQSIARMYKLALEGMKHEITVVNDGDACVGMYKANRQQAKNDRPFDVVLLDHRMPIRDGIEVAK</sequence>
<dbReference type="BioCyc" id="CNIT1237085:G1324-1252-MONOMER"/>
<protein>
    <submittedName>
        <fullName evidence="4">Putative short signal transduction response regulator, receiver domain protein</fullName>
    </submittedName>
</protein>
<name>K0IMT7_NITGG</name>
<dbReference type="Pfam" id="PF00072">
    <property type="entry name" value="Response_reg"/>
    <property type="match status" value="1"/>
</dbReference>
<keyword evidence="5" id="KW-1185">Reference proteome</keyword>
<dbReference type="EMBL" id="CP002408">
    <property type="protein sequence ID" value="AFU58194.1"/>
    <property type="molecule type" value="Genomic_DNA"/>
</dbReference>